<dbReference type="InterPro" id="IPR046341">
    <property type="entry name" value="SET_dom_sf"/>
</dbReference>
<dbReference type="InterPro" id="IPR001214">
    <property type="entry name" value="SET_dom"/>
</dbReference>
<dbReference type="PANTHER" id="PTHR47643">
    <property type="entry name" value="TPR DOMAIN PROTEIN (AFU_ORTHOLOGUE AFUA_5G12710)"/>
    <property type="match status" value="1"/>
</dbReference>
<dbReference type="SUPFAM" id="SSF48452">
    <property type="entry name" value="TPR-like"/>
    <property type="match status" value="1"/>
</dbReference>
<dbReference type="PANTHER" id="PTHR47643:SF2">
    <property type="entry name" value="TPR DOMAIN PROTEIN (AFU_ORTHOLOGUE AFUA_5G12710)"/>
    <property type="match status" value="1"/>
</dbReference>
<evidence type="ECO:0000259" key="1">
    <source>
        <dbReference type="PROSITE" id="PS50280"/>
    </source>
</evidence>
<dbReference type="Gene3D" id="2.170.270.10">
    <property type="entry name" value="SET domain"/>
    <property type="match status" value="1"/>
</dbReference>
<gene>
    <name evidence="2" type="ORF">LSUE1_G000747</name>
</gene>
<dbReference type="Gene3D" id="1.25.40.10">
    <property type="entry name" value="Tetratricopeptide repeat domain"/>
    <property type="match status" value="1"/>
</dbReference>
<keyword evidence="3" id="KW-1185">Reference proteome</keyword>
<protein>
    <recommendedName>
        <fullName evidence="1">SET domain-containing protein</fullName>
    </recommendedName>
</protein>
<proteinExistence type="predicted"/>
<feature type="domain" description="SET" evidence="1">
    <location>
        <begin position="354"/>
        <end position="546"/>
    </location>
</feature>
<name>A0A8T9CHC3_9HELO</name>
<accession>A0A8T9CHC3</accession>
<comment type="caution">
    <text evidence="2">The sequence shown here is derived from an EMBL/GenBank/DDBJ whole genome shotgun (WGS) entry which is preliminary data.</text>
</comment>
<dbReference type="InterPro" id="IPR053209">
    <property type="entry name" value="Gramillin-biosynth_MTr"/>
</dbReference>
<dbReference type="SUPFAM" id="SSF82199">
    <property type="entry name" value="SET domain"/>
    <property type="match status" value="1"/>
</dbReference>
<evidence type="ECO:0000313" key="3">
    <source>
        <dbReference type="Proteomes" id="UP000469558"/>
    </source>
</evidence>
<evidence type="ECO:0000313" key="2">
    <source>
        <dbReference type="EMBL" id="TVY84556.1"/>
    </source>
</evidence>
<dbReference type="EMBL" id="QGMK01000074">
    <property type="protein sequence ID" value="TVY84556.1"/>
    <property type="molecule type" value="Genomic_DNA"/>
</dbReference>
<organism evidence="2 3">
    <name type="scientific">Lachnellula suecica</name>
    <dbReference type="NCBI Taxonomy" id="602035"/>
    <lineage>
        <taxon>Eukaryota</taxon>
        <taxon>Fungi</taxon>
        <taxon>Dikarya</taxon>
        <taxon>Ascomycota</taxon>
        <taxon>Pezizomycotina</taxon>
        <taxon>Leotiomycetes</taxon>
        <taxon>Helotiales</taxon>
        <taxon>Lachnaceae</taxon>
        <taxon>Lachnellula</taxon>
    </lineage>
</organism>
<dbReference type="OrthoDB" id="438641at2759"/>
<dbReference type="AlphaFoldDB" id="A0A8T9CHC3"/>
<dbReference type="Pfam" id="PF00856">
    <property type="entry name" value="SET"/>
    <property type="match status" value="1"/>
</dbReference>
<reference evidence="2 3" key="1">
    <citation type="submission" date="2018-05" db="EMBL/GenBank/DDBJ databases">
        <title>Genome sequencing and assembly of the regulated plant pathogen Lachnellula willkommii and related sister species for the development of diagnostic species identification markers.</title>
        <authorList>
            <person name="Giroux E."/>
            <person name="Bilodeau G."/>
        </authorList>
    </citation>
    <scope>NUCLEOTIDE SEQUENCE [LARGE SCALE GENOMIC DNA]</scope>
    <source>
        <strain evidence="2 3">CBS 268.59</strain>
    </source>
</reference>
<dbReference type="Proteomes" id="UP000469558">
    <property type="component" value="Unassembled WGS sequence"/>
</dbReference>
<dbReference type="PROSITE" id="PS50280">
    <property type="entry name" value="SET"/>
    <property type="match status" value="1"/>
</dbReference>
<sequence>MDSDDVSDIGQYMQVLESQKLMLKAAESRTGQIPLDRKSRAELVHKQHMMAIQIMIKHNQQDHQIQSSFLPEPYPPSIASIAELTPIHIKDLRIGIHHRGRYILVRSIAAPTRMTAIMSIIEDENGDAIAMQLYQQLGEDVRPASSIIPVGDVFLLKEPYFKVMGDGEYGLRIDHISDAVRIDTQHKVWPQLWNPRLVDLSKTADDWKQEGNIEMGKKQHWAAIQSYTTALESHPSASEENIIRLNRALAYLQDKNFEAALADTQCFEPNPSTSEKSLYRAGKALYGLGRFSQCCEILGSLCERYPNNSEAAKELARARLRLLEQQNGTYDFKAIYKEVSKARPPHLDHATFVGPVEIKNSPGRGRGLFNTKAVKAGELLLCEKAFAHCYANESEDSSGGVSETRLLVNMHTNRMTMGTQSELITAIVQKLDRNPSLLPEFTALHHGSYETVGIQDGDGKPVIDSFLVATIIGLNSFGCSLTTKDAHLGLIKKPEGRHHSCGVWPIASKVNHACHSNVRRSFIGDLQIMRASCDIPANTELTFWYRIPTGDCHEMQKGLENWGFQCKCEICIDSENTPKKMLKKRNDLFGDLKATLDVANVNTAKAERLLKALGQTYKKSPAEVPRLALREPYTHLAAIFSQQKNAEKVVAMVLKTVESLGFVIRGAHLPVLPAETFRVERWGVMMDDVIGMWVHLWNAYSEMAPHLLPQVAECGKTAYKICIGEDVTFKESYEQKGDLE</sequence>
<dbReference type="InterPro" id="IPR011990">
    <property type="entry name" value="TPR-like_helical_dom_sf"/>
</dbReference>